<organism evidence="10 11">
    <name type="scientific">Xylanibacter muris</name>
    <dbReference type="NCBI Taxonomy" id="2736290"/>
    <lineage>
        <taxon>Bacteria</taxon>
        <taxon>Pseudomonadati</taxon>
        <taxon>Bacteroidota</taxon>
        <taxon>Bacteroidia</taxon>
        <taxon>Bacteroidales</taxon>
        <taxon>Prevotellaceae</taxon>
        <taxon>Xylanibacter</taxon>
    </lineage>
</organism>
<evidence type="ECO:0000256" key="4">
    <source>
        <dbReference type="ARBA" id="ARBA00022723"/>
    </source>
</evidence>
<dbReference type="Gene3D" id="3.30.70.240">
    <property type="match status" value="1"/>
</dbReference>
<dbReference type="EMBL" id="JABKKF010000010">
    <property type="protein sequence ID" value="NPD92741.1"/>
    <property type="molecule type" value="Genomic_DNA"/>
</dbReference>
<dbReference type="GO" id="GO:0004519">
    <property type="term" value="F:endonuclease activity"/>
    <property type="evidence" value="ECO:0007669"/>
    <property type="project" value="UniProtKB-KW"/>
</dbReference>
<keyword evidence="7 9" id="KW-0460">Magnesium</keyword>
<comment type="similarity">
    <text evidence="2 9">Belongs to the CRISPR-associated endoribonuclease Cas2 protein family.</text>
</comment>
<evidence type="ECO:0000256" key="5">
    <source>
        <dbReference type="ARBA" id="ARBA00022759"/>
    </source>
</evidence>
<comment type="subunit">
    <text evidence="9">Homodimer, forms a heterotetramer with a Cas1 homodimer.</text>
</comment>
<dbReference type="HAMAP" id="MF_01471">
    <property type="entry name" value="Cas2"/>
    <property type="match status" value="1"/>
</dbReference>
<comment type="function">
    <text evidence="9">CRISPR (clustered regularly interspaced short palindromic repeat), is an adaptive immune system that provides protection against mobile genetic elements (viruses, transposable elements and conjugative plasmids). CRISPR clusters contain sequences complementary to antecedent mobile elements and target invading nucleic acids. CRISPR clusters are transcribed and processed into CRISPR RNA (crRNA). Functions as a ssRNA-specific endoribonuclease. Involved in the integration of spacer DNA into the CRISPR cassette.</text>
</comment>
<evidence type="ECO:0000313" key="10">
    <source>
        <dbReference type="EMBL" id="NPD92741.1"/>
    </source>
</evidence>
<gene>
    <name evidence="9 10" type="primary">cas2</name>
    <name evidence="10" type="ORF">HPS56_10390</name>
</gene>
<dbReference type="EC" id="3.1.-.-" evidence="9"/>
<dbReference type="NCBIfam" id="TIGR01573">
    <property type="entry name" value="cas2"/>
    <property type="match status" value="1"/>
</dbReference>
<keyword evidence="8 9" id="KW-0051">Antiviral defense</keyword>
<protein>
    <recommendedName>
        <fullName evidence="9">CRISPR-associated endoribonuclease Cas2</fullName>
        <ecNumber evidence="9">3.1.-.-</ecNumber>
    </recommendedName>
</protein>
<reference evidence="10 11" key="1">
    <citation type="submission" date="2020-05" db="EMBL/GenBank/DDBJ databases">
        <title>Distinct polysaccharide utilization as determinants for interspecies competition between intestinal Prevotella spp.</title>
        <authorList>
            <person name="Galvez E.J.C."/>
            <person name="Iljazovic A."/>
            <person name="Strowig T."/>
        </authorList>
    </citation>
    <scope>NUCLEOTIDE SEQUENCE [LARGE SCALE GENOMIC DNA]</scope>
    <source>
        <strain evidence="10 11">PMUR</strain>
    </source>
</reference>
<dbReference type="SUPFAM" id="SSF143430">
    <property type="entry name" value="TTP0101/SSO1404-like"/>
    <property type="match status" value="1"/>
</dbReference>
<dbReference type="PANTHER" id="PTHR34405:SF3">
    <property type="entry name" value="CRISPR-ASSOCIATED ENDORIBONUCLEASE CAS2 3"/>
    <property type="match status" value="1"/>
</dbReference>
<evidence type="ECO:0000256" key="3">
    <source>
        <dbReference type="ARBA" id="ARBA00022722"/>
    </source>
</evidence>
<keyword evidence="3 9" id="KW-0540">Nuclease</keyword>
<dbReference type="InterPro" id="IPR019199">
    <property type="entry name" value="Virulence_VapD/CRISPR_Cas2"/>
</dbReference>
<dbReference type="CDD" id="cd09725">
    <property type="entry name" value="Cas2_I_II_III"/>
    <property type="match status" value="1"/>
</dbReference>
<dbReference type="Proteomes" id="UP000714420">
    <property type="component" value="Unassembled WGS sequence"/>
</dbReference>
<evidence type="ECO:0000313" key="11">
    <source>
        <dbReference type="Proteomes" id="UP000714420"/>
    </source>
</evidence>
<dbReference type="Pfam" id="PF09827">
    <property type="entry name" value="CRISPR_Cas2"/>
    <property type="match status" value="1"/>
</dbReference>
<keyword evidence="5 9" id="KW-0255">Endonuclease</keyword>
<comment type="cofactor">
    <cofactor evidence="1 9">
        <name>Mg(2+)</name>
        <dbReference type="ChEBI" id="CHEBI:18420"/>
    </cofactor>
</comment>
<dbReference type="PANTHER" id="PTHR34405">
    <property type="entry name" value="CRISPR-ASSOCIATED ENDORIBONUCLEASE CAS2"/>
    <property type="match status" value="1"/>
</dbReference>
<comment type="caution">
    <text evidence="10">The sequence shown here is derived from an EMBL/GenBank/DDBJ whole genome shotgun (WGS) entry which is preliminary data.</text>
</comment>
<dbReference type="InterPro" id="IPR021127">
    <property type="entry name" value="CRISPR_associated_Cas2"/>
</dbReference>
<evidence type="ECO:0000256" key="8">
    <source>
        <dbReference type="ARBA" id="ARBA00023118"/>
    </source>
</evidence>
<keyword evidence="11" id="KW-1185">Reference proteome</keyword>
<evidence type="ECO:0000256" key="7">
    <source>
        <dbReference type="ARBA" id="ARBA00022842"/>
    </source>
</evidence>
<keyword evidence="6 9" id="KW-0378">Hydrolase</keyword>
<evidence type="ECO:0000256" key="6">
    <source>
        <dbReference type="ARBA" id="ARBA00022801"/>
    </source>
</evidence>
<dbReference type="RefSeq" id="WP_172276218.1">
    <property type="nucleotide sequence ID" value="NZ_CASGMU010000009.1"/>
</dbReference>
<feature type="binding site" evidence="9">
    <location>
        <position position="13"/>
    </location>
    <ligand>
        <name>Mg(2+)</name>
        <dbReference type="ChEBI" id="CHEBI:18420"/>
        <note>catalytic</note>
    </ligand>
</feature>
<name>A0ABX2AS08_9BACT</name>
<evidence type="ECO:0000256" key="2">
    <source>
        <dbReference type="ARBA" id="ARBA00009959"/>
    </source>
</evidence>
<sequence>MHTKKIFCVVAYDISDSRRRAKVIKVLKGFGTRVNLSVLECMFNPSQIKKVQDKISQLIYDKEDRVIFYPLCLDCFSKIAYCPERNVPHKSVLVV</sequence>
<evidence type="ECO:0000256" key="1">
    <source>
        <dbReference type="ARBA" id="ARBA00001946"/>
    </source>
</evidence>
<evidence type="ECO:0000256" key="9">
    <source>
        <dbReference type="HAMAP-Rule" id="MF_01471"/>
    </source>
</evidence>
<proteinExistence type="inferred from homology"/>
<keyword evidence="4 9" id="KW-0479">Metal-binding</keyword>
<accession>A0ABX2AS08</accession>